<evidence type="ECO:0000313" key="2">
    <source>
        <dbReference type="EMBL" id="QYT00962.1"/>
    </source>
</evidence>
<proteinExistence type="predicted"/>
<gene>
    <name evidence="2" type="ORF">H0G86_008021</name>
</gene>
<evidence type="ECO:0000313" key="3">
    <source>
        <dbReference type="Proteomes" id="UP000826661"/>
    </source>
</evidence>
<reference evidence="2 3" key="1">
    <citation type="journal article" date="2021" name="BMC Genomics">
        <title>Telomere-to-telomere genome assembly of asparaginase-producing Trichoderma simmonsii.</title>
        <authorList>
            <person name="Chung D."/>
            <person name="Kwon Y.M."/>
            <person name="Yang Y."/>
        </authorList>
    </citation>
    <scope>NUCLEOTIDE SEQUENCE [LARGE SCALE GENOMIC DNA]</scope>
    <source>
        <strain evidence="2 3">GH-Sj1</strain>
    </source>
</reference>
<keyword evidence="3" id="KW-1185">Reference proteome</keyword>
<accession>A0A8G0LF79</accession>
<sequence length="107" mass="12098">MQKITTSLQLFFQKPSYKHYDPHRRQHDRRGTPSCAYDDANWARNPTTALLEATKGPTDASLPGGKFAPANRRQSQTALPKRIWVQGCSSYKSEEKEMVFGLRDVGA</sequence>
<feature type="region of interest" description="Disordered" evidence="1">
    <location>
        <begin position="55"/>
        <end position="76"/>
    </location>
</feature>
<dbReference type="Proteomes" id="UP000826661">
    <property type="component" value="Chromosome IV"/>
</dbReference>
<name>A0A8G0LF79_9HYPO</name>
<organism evidence="2 3">
    <name type="scientific">Trichoderma simmonsii</name>
    <dbReference type="NCBI Taxonomy" id="1491479"/>
    <lineage>
        <taxon>Eukaryota</taxon>
        <taxon>Fungi</taxon>
        <taxon>Dikarya</taxon>
        <taxon>Ascomycota</taxon>
        <taxon>Pezizomycotina</taxon>
        <taxon>Sordariomycetes</taxon>
        <taxon>Hypocreomycetidae</taxon>
        <taxon>Hypocreales</taxon>
        <taxon>Hypocreaceae</taxon>
        <taxon>Trichoderma</taxon>
    </lineage>
</organism>
<protein>
    <submittedName>
        <fullName evidence="2">Uncharacterized protein</fullName>
    </submittedName>
</protein>
<dbReference type="EMBL" id="CP075867">
    <property type="protein sequence ID" value="QYT00962.1"/>
    <property type="molecule type" value="Genomic_DNA"/>
</dbReference>
<dbReference type="AlphaFoldDB" id="A0A8G0LF79"/>
<feature type="region of interest" description="Disordered" evidence="1">
    <location>
        <begin position="19"/>
        <end position="39"/>
    </location>
</feature>
<evidence type="ECO:0000256" key="1">
    <source>
        <dbReference type="SAM" id="MobiDB-lite"/>
    </source>
</evidence>